<dbReference type="RefSeq" id="WP_341726818.1">
    <property type="nucleotide sequence ID" value="NZ_JBBWWT010000007.1"/>
</dbReference>
<evidence type="ECO:0000256" key="1">
    <source>
        <dbReference type="SAM" id="Phobius"/>
    </source>
</evidence>
<reference evidence="2 3" key="1">
    <citation type="submission" date="2024-04" db="EMBL/GenBank/DDBJ databases">
        <title>Draft genome sequence of Pseudoxanthomonas putridarboris WD12.</title>
        <authorList>
            <person name="Oh J."/>
        </authorList>
    </citation>
    <scope>NUCLEOTIDE SEQUENCE [LARGE SCALE GENOMIC DNA]</scope>
    <source>
        <strain evidence="2 3">WD12</strain>
    </source>
</reference>
<keyword evidence="3" id="KW-1185">Reference proteome</keyword>
<feature type="transmembrane region" description="Helical" evidence="1">
    <location>
        <begin position="68"/>
        <end position="95"/>
    </location>
</feature>
<gene>
    <name evidence="2" type="ORF">AAD027_14905</name>
</gene>
<feature type="transmembrane region" description="Helical" evidence="1">
    <location>
        <begin position="115"/>
        <end position="136"/>
    </location>
</feature>
<proteinExistence type="predicted"/>
<comment type="caution">
    <text evidence="2">The sequence shown here is derived from an EMBL/GenBank/DDBJ whole genome shotgun (WGS) entry which is preliminary data.</text>
</comment>
<name>A0ABU9J330_9GAMM</name>
<accession>A0ABU9J330</accession>
<keyword evidence="1" id="KW-0472">Membrane</keyword>
<keyword evidence="1" id="KW-1133">Transmembrane helix</keyword>
<keyword evidence="1" id="KW-0812">Transmembrane</keyword>
<dbReference type="EMBL" id="JBBWWT010000007">
    <property type="protein sequence ID" value="MEL1265647.1"/>
    <property type="molecule type" value="Genomic_DNA"/>
</dbReference>
<dbReference type="Proteomes" id="UP001459204">
    <property type="component" value="Unassembled WGS sequence"/>
</dbReference>
<evidence type="ECO:0000313" key="3">
    <source>
        <dbReference type="Proteomes" id="UP001459204"/>
    </source>
</evidence>
<feature type="transmembrane region" description="Helical" evidence="1">
    <location>
        <begin position="39"/>
        <end position="56"/>
    </location>
</feature>
<protein>
    <submittedName>
        <fullName evidence="2">Uncharacterized protein</fullName>
    </submittedName>
</protein>
<sequence length="137" mass="14664">MSPALRRPPRWLSPVFLLLGGLSFVLIWVMLALYLQKQVGWMALLAAVDVVLMLRLGGMARGTGRSVLALLATLAVCALALWGIVATQLGFSLGLGPWDSALRLGAHHAWTLTTLANGTLDWIALALAPLLAAWLAR</sequence>
<evidence type="ECO:0000313" key="2">
    <source>
        <dbReference type="EMBL" id="MEL1265647.1"/>
    </source>
</evidence>
<organism evidence="2 3">
    <name type="scientific">Pseudoxanthomonas putridarboris</name>
    <dbReference type="NCBI Taxonomy" id="752605"/>
    <lineage>
        <taxon>Bacteria</taxon>
        <taxon>Pseudomonadati</taxon>
        <taxon>Pseudomonadota</taxon>
        <taxon>Gammaproteobacteria</taxon>
        <taxon>Lysobacterales</taxon>
        <taxon>Lysobacteraceae</taxon>
        <taxon>Pseudoxanthomonas</taxon>
    </lineage>
</organism>
<feature type="transmembrane region" description="Helical" evidence="1">
    <location>
        <begin position="12"/>
        <end position="33"/>
    </location>
</feature>